<reference evidence="1" key="2">
    <citation type="journal article" date="2015" name="Fish Shellfish Immunol.">
        <title>Early steps in the European eel (Anguilla anguilla)-Vibrio vulnificus interaction in the gills: Role of the RtxA13 toxin.</title>
        <authorList>
            <person name="Callol A."/>
            <person name="Pajuelo D."/>
            <person name="Ebbesson L."/>
            <person name="Teles M."/>
            <person name="MacKenzie S."/>
            <person name="Amaro C."/>
        </authorList>
    </citation>
    <scope>NUCLEOTIDE SEQUENCE</scope>
</reference>
<dbReference type="AlphaFoldDB" id="A0A0E9QZ07"/>
<organism evidence="1">
    <name type="scientific">Anguilla anguilla</name>
    <name type="common">European freshwater eel</name>
    <name type="synonym">Muraena anguilla</name>
    <dbReference type="NCBI Taxonomy" id="7936"/>
    <lineage>
        <taxon>Eukaryota</taxon>
        <taxon>Metazoa</taxon>
        <taxon>Chordata</taxon>
        <taxon>Craniata</taxon>
        <taxon>Vertebrata</taxon>
        <taxon>Euteleostomi</taxon>
        <taxon>Actinopterygii</taxon>
        <taxon>Neopterygii</taxon>
        <taxon>Teleostei</taxon>
        <taxon>Anguilliformes</taxon>
        <taxon>Anguillidae</taxon>
        <taxon>Anguilla</taxon>
    </lineage>
</organism>
<dbReference type="EMBL" id="GBXM01087284">
    <property type="protein sequence ID" value="JAH21293.1"/>
    <property type="molecule type" value="Transcribed_RNA"/>
</dbReference>
<accession>A0A0E9QZ07</accession>
<sequence>MISGGWYGWSGSPLLSVGPSSFGLSSGGEKERSSGCFQATSTILSTPLLSSFTFSKWCCCCIHCRNFESFL</sequence>
<name>A0A0E9QZ07_ANGAN</name>
<proteinExistence type="predicted"/>
<reference evidence="1" key="1">
    <citation type="submission" date="2014-11" db="EMBL/GenBank/DDBJ databases">
        <authorList>
            <person name="Amaro Gonzalez C."/>
        </authorList>
    </citation>
    <scope>NUCLEOTIDE SEQUENCE</scope>
</reference>
<evidence type="ECO:0000313" key="1">
    <source>
        <dbReference type="EMBL" id="JAH21293.1"/>
    </source>
</evidence>
<protein>
    <submittedName>
        <fullName evidence="1">Uncharacterized protein</fullName>
    </submittedName>
</protein>